<reference evidence="1" key="1">
    <citation type="submission" date="2019-03" db="EMBL/GenBank/DDBJ databases">
        <title>WGS assembly of Setaria viridis.</title>
        <authorList>
            <person name="Huang P."/>
            <person name="Jenkins J."/>
            <person name="Grimwood J."/>
            <person name="Barry K."/>
            <person name="Healey A."/>
            <person name="Mamidi S."/>
            <person name="Sreedasyam A."/>
            <person name="Shu S."/>
            <person name="Feldman M."/>
            <person name="Wu J."/>
            <person name="Yu Y."/>
            <person name="Chen C."/>
            <person name="Johnson J."/>
            <person name="Rokhsar D."/>
            <person name="Baxter I."/>
            <person name="Schmutz J."/>
            <person name="Brutnell T."/>
            <person name="Kellogg E."/>
        </authorList>
    </citation>
    <scope>NUCLEOTIDE SEQUENCE [LARGE SCALE GENOMIC DNA]</scope>
</reference>
<organism evidence="1 2">
    <name type="scientific">Setaria viridis</name>
    <name type="common">Green bristlegrass</name>
    <name type="synonym">Setaria italica subsp. viridis</name>
    <dbReference type="NCBI Taxonomy" id="4556"/>
    <lineage>
        <taxon>Eukaryota</taxon>
        <taxon>Viridiplantae</taxon>
        <taxon>Streptophyta</taxon>
        <taxon>Embryophyta</taxon>
        <taxon>Tracheophyta</taxon>
        <taxon>Spermatophyta</taxon>
        <taxon>Magnoliopsida</taxon>
        <taxon>Liliopsida</taxon>
        <taxon>Poales</taxon>
        <taxon>Poaceae</taxon>
        <taxon>PACMAD clade</taxon>
        <taxon>Panicoideae</taxon>
        <taxon>Panicodae</taxon>
        <taxon>Paniceae</taxon>
        <taxon>Cenchrinae</taxon>
        <taxon>Setaria</taxon>
    </lineage>
</organism>
<accession>A0A4U6UHZ9</accession>
<proteinExistence type="predicted"/>
<dbReference type="EMBL" id="CM016556">
    <property type="protein sequence ID" value="TKW15800.1"/>
    <property type="molecule type" value="Genomic_DNA"/>
</dbReference>
<keyword evidence="2" id="KW-1185">Reference proteome</keyword>
<evidence type="ECO:0000313" key="1">
    <source>
        <dbReference type="EMBL" id="TKW15800.1"/>
    </source>
</evidence>
<dbReference type="Proteomes" id="UP000298652">
    <property type="component" value="Chromosome 5"/>
</dbReference>
<name>A0A4U6UHZ9_SETVI</name>
<evidence type="ECO:0000313" key="2">
    <source>
        <dbReference type="Proteomes" id="UP000298652"/>
    </source>
</evidence>
<sequence>MSQYIQSLNFTLVSESYEVNIQRLKLPGDSVSEKFGVVQHTSAQPKITMCYFFPTQAPLLLGRHDYDHNQRPQKLKNIHGSLSACLYSIGQFCDLIRTKREGYVTLKYQPVSLMAAQQRLKHSVQISGWKISIFFS</sequence>
<gene>
    <name evidence="1" type="ORF">SEVIR_5G262000v2</name>
</gene>
<dbReference type="AlphaFoldDB" id="A0A4U6UHZ9"/>
<dbReference type="Gramene" id="TKW15800">
    <property type="protein sequence ID" value="TKW15800"/>
    <property type="gene ID" value="SEVIR_5G262000v2"/>
</dbReference>
<protein>
    <submittedName>
        <fullName evidence="1">Uncharacterized protein</fullName>
    </submittedName>
</protein>